<dbReference type="PROSITE" id="PS50090">
    <property type="entry name" value="MYB_LIKE"/>
    <property type="match status" value="1"/>
</dbReference>
<comment type="caution">
    <text evidence="3">The sequence shown here is derived from an EMBL/GenBank/DDBJ whole genome shotgun (WGS) entry which is preliminary data.</text>
</comment>
<name>A0ABR1MYL6_9PEZI</name>
<proteinExistence type="predicted"/>
<dbReference type="InterPro" id="IPR001005">
    <property type="entry name" value="SANT/Myb"/>
</dbReference>
<dbReference type="Proteomes" id="UP001367316">
    <property type="component" value="Unassembled WGS sequence"/>
</dbReference>
<accession>A0ABR1MYL6</accession>
<feature type="domain" description="Myb-like" evidence="2">
    <location>
        <begin position="224"/>
        <end position="282"/>
    </location>
</feature>
<feature type="region of interest" description="Disordered" evidence="1">
    <location>
        <begin position="77"/>
        <end position="226"/>
    </location>
</feature>
<gene>
    <name evidence="3" type="ORF">JOL62DRAFT_628285</name>
</gene>
<feature type="compositionally biased region" description="Low complexity" evidence="1">
    <location>
        <begin position="150"/>
        <end position="166"/>
    </location>
</feature>
<evidence type="ECO:0000313" key="3">
    <source>
        <dbReference type="EMBL" id="KAK7607180.1"/>
    </source>
</evidence>
<feature type="compositionally biased region" description="Acidic residues" evidence="1">
    <location>
        <begin position="133"/>
        <end position="142"/>
    </location>
</feature>
<organism evidence="3 4">
    <name type="scientific">Phyllosticta paracitricarpa</name>
    <dbReference type="NCBI Taxonomy" id="2016321"/>
    <lineage>
        <taxon>Eukaryota</taxon>
        <taxon>Fungi</taxon>
        <taxon>Dikarya</taxon>
        <taxon>Ascomycota</taxon>
        <taxon>Pezizomycotina</taxon>
        <taxon>Dothideomycetes</taxon>
        <taxon>Dothideomycetes incertae sedis</taxon>
        <taxon>Botryosphaeriales</taxon>
        <taxon>Phyllostictaceae</taxon>
        <taxon>Phyllosticta</taxon>
    </lineage>
</organism>
<evidence type="ECO:0000259" key="2">
    <source>
        <dbReference type="PROSITE" id="PS50090"/>
    </source>
</evidence>
<protein>
    <recommendedName>
        <fullName evidence="2">Myb-like domain-containing protein</fullName>
    </recommendedName>
</protein>
<feature type="region of interest" description="Disordered" evidence="1">
    <location>
        <begin position="1"/>
        <end position="39"/>
    </location>
</feature>
<feature type="compositionally biased region" description="Basic and acidic residues" evidence="1">
    <location>
        <begin position="93"/>
        <end position="103"/>
    </location>
</feature>
<keyword evidence="4" id="KW-1185">Reference proteome</keyword>
<feature type="compositionally biased region" description="Low complexity" evidence="1">
    <location>
        <begin position="173"/>
        <end position="194"/>
    </location>
</feature>
<evidence type="ECO:0000256" key="1">
    <source>
        <dbReference type="SAM" id="MobiDB-lite"/>
    </source>
</evidence>
<dbReference type="EMBL" id="JBBPBF010000038">
    <property type="protein sequence ID" value="KAK7607180.1"/>
    <property type="molecule type" value="Genomic_DNA"/>
</dbReference>
<feature type="compositionally biased region" description="Low complexity" evidence="1">
    <location>
        <begin position="1"/>
        <end position="16"/>
    </location>
</feature>
<sequence length="332" mass="36423">MSDNNRNNRDNTSNTTRRSRGHLELENRPRTITISDTDAEASSHFVLRSQPLALPTYTLRYPSVAPSNFRGLFRTSEEVQAEQETEISPVPSEPRESRSRTPEPTHQMAPPLNPSPSPAVQCAYNSPGTPLEIDSDEDESEIVVDAAASTNTTTTPNTTTTTPNTTAAETRQDAATTTSSTQPPSTPADSAPARAIPPASNAANTSALTPAPTHPVTPSPSRGWSATEEAALVESTRHVVEQEDGHSYTVLVMWEMIGNRVRGVHNVQRSGSACRLWWCRFLRAKTGYDERKVKKSNLVTCKQKPYGSTKRRRGDDDDEDERGLGRMNPVRT</sequence>
<reference evidence="3 4" key="1">
    <citation type="submission" date="2024-04" db="EMBL/GenBank/DDBJ databases">
        <title>Phyllosticta paracitricarpa is synonymous to the EU quarantine fungus P. citricarpa based on phylogenomic analyses.</title>
        <authorList>
            <consortium name="Lawrence Berkeley National Laboratory"/>
            <person name="Van ingen-buijs V.A."/>
            <person name="Van westerhoven A.C."/>
            <person name="Haridas S."/>
            <person name="Skiadas P."/>
            <person name="Martin F."/>
            <person name="Groenewald J.Z."/>
            <person name="Crous P.W."/>
            <person name="Seidl M.F."/>
        </authorList>
    </citation>
    <scope>NUCLEOTIDE SEQUENCE [LARGE SCALE GENOMIC DNA]</scope>
    <source>
        <strain evidence="3 4">CBS 141358</strain>
    </source>
</reference>
<evidence type="ECO:0000313" key="4">
    <source>
        <dbReference type="Proteomes" id="UP001367316"/>
    </source>
</evidence>
<feature type="region of interest" description="Disordered" evidence="1">
    <location>
        <begin position="301"/>
        <end position="332"/>
    </location>
</feature>